<sequence>MERNNLSSILSDGMVLQRGDKTKIFGTTVENSKIEVWFLGEKYETVSNGKGKWSILLNKLEAGGPYEMVIKGEEEITIKDILIGDVWLCSGQSNMELQIERVMELYEEEILNYSNNNIRQFCTTKNYVFSEPKDDLDEGSWKALNQENSLEFTAVGYFFAKELYEKYKVPIGLISTAVGGTPIESWISEKKLESFGRFNEIISKCKDSEYVSTVQKDDDSRINNWYEELNLNDEGLINKWYLENFDESNWNEFVIPGMWKDTCLDKFNGAVWFKKEVFLSKELLDSNVKVYLGSIVDGDEVYINGVLVGKTEYRYPPRIYNVNKEIFKEGRNVITIRVISNTGIGGFIKDKSYKLLFENGEVDLSGGWKYKIGHKMNFNYDRVFFQFKPIGFYNSVVYPLRNYSISGVIWYQGESNTGYPNDYEELFETMVSEWREIWNDEELPFLYVQLANYLAPEDSPLLDNWAKLREAQRRSLKIKNTGMAVAIDIGEYNDLHPLNKKEVGRRLALLAEDKVYNENIISTAPIYIKMNKEENKLILNFENNESGLISIRGDLNNFEISDDKGKFYKANAIIKGESIVVWNSKINNPMNVRYAWNNSPRDVNLYNKEGLPVAPFTTEIKYY</sequence>
<dbReference type="SUPFAM" id="SSF49785">
    <property type="entry name" value="Galactose-binding domain-like"/>
    <property type="match status" value="1"/>
</dbReference>
<keyword evidence="1" id="KW-0378">Hydrolase</keyword>
<accession>A0A174CSC2</accession>
<protein>
    <submittedName>
        <fullName evidence="3">Beta-galactosidase/beta-glucuronidase</fullName>
    </submittedName>
</protein>
<evidence type="ECO:0000256" key="1">
    <source>
        <dbReference type="ARBA" id="ARBA00022801"/>
    </source>
</evidence>
<dbReference type="InterPro" id="IPR008979">
    <property type="entry name" value="Galactose-bd-like_sf"/>
</dbReference>
<dbReference type="Gene3D" id="2.60.120.260">
    <property type="entry name" value="Galactose-binding domain-like"/>
    <property type="match status" value="1"/>
</dbReference>
<dbReference type="AlphaFoldDB" id="A0A174CSC2"/>
<evidence type="ECO:0000313" key="3">
    <source>
        <dbReference type="EMBL" id="CUO14625.1"/>
    </source>
</evidence>
<feature type="domain" description="Sialate O-acetylesterase" evidence="2">
    <location>
        <begin position="85"/>
        <end position="208"/>
    </location>
</feature>
<dbReference type="InterPro" id="IPR036514">
    <property type="entry name" value="SGNH_hydro_sf"/>
</dbReference>
<dbReference type="PANTHER" id="PTHR22901">
    <property type="entry name" value="SIALATE O-ACETYLESTERASE"/>
    <property type="match status" value="1"/>
</dbReference>
<evidence type="ECO:0000259" key="2">
    <source>
        <dbReference type="Pfam" id="PF03629"/>
    </source>
</evidence>
<dbReference type="GO" id="GO:0001681">
    <property type="term" value="F:sialate O-acetylesterase activity"/>
    <property type="evidence" value="ECO:0007669"/>
    <property type="project" value="InterPro"/>
</dbReference>
<dbReference type="InterPro" id="IPR005181">
    <property type="entry name" value="SASA"/>
</dbReference>
<dbReference type="SUPFAM" id="SSF52266">
    <property type="entry name" value="SGNH hydrolase"/>
    <property type="match status" value="1"/>
</dbReference>
<reference evidence="3 4" key="1">
    <citation type="submission" date="2015-09" db="EMBL/GenBank/DDBJ databases">
        <authorList>
            <consortium name="Pathogen Informatics"/>
        </authorList>
    </citation>
    <scope>NUCLEOTIDE SEQUENCE [LARGE SCALE GENOMIC DNA]</scope>
    <source>
        <strain evidence="3 4">2789STDY5834855</strain>
    </source>
</reference>
<proteinExistence type="predicted"/>
<dbReference type="Pfam" id="PF03629">
    <property type="entry name" value="SASA"/>
    <property type="match status" value="2"/>
</dbReference>
<name>A0A174CSC2_9CLOT</name>
<dbReference type="Proteomes" id="UP000095558">
    <property type="component" value="Unassembled WGS sequence"/>
</dbReference>
<dbReference type="InterPro" id="IPR039329">
    <property type="entry name" value="SIAE"/>
</dbReference>
<gene>
    <name evidence="3" type="ORF">ERS852470_01553</name>
</gene>
<dbReference type="RefSeq" id="WP_055276215.1">
    <property type="nucleotide sequence ID" value="NZ_CYZV01000015.1"/>
</dbReference>
<evidence type="ECO:0000313" key="4">
    <source>
        <dbReference type="Proteomes" id="UP000095558"/>
    </source>
</evidence>
<dbReference type="PANTHER" id="PTHR22901:SF0">
    <property type="entry name" value="SIALATE O-ACETYLESTERASE"/>
    <property type="match status" value="1"/>
</dbReference>
<dbReference type="Gene3D" id="3.40.50.1110">
    <property type="entry name" value="SGNH hydrolase"/>
    <property type="match status" value="1"/>
</dbReference>
<dbReference type="GO" id="GO:0004553">
    <property type="term" value="F:hydrolase activity, hydrolyzing O-glycosyl compounds"/>
    <property type="evidence" value="ECO:0007669"/>
    <property type="project" value="InterPro"/>
</dbReference>
<dbReference type="EMBL" id="CYZV01000015">
    <property type="protein sequence ID" value="CUO14625.1"/>
    <property type="molecule type" value="Genomic_DNA"/>
</dbReference>
<feature type="domain" description="Sialate O-acetylesterase" evidence="2">
    <location>
        <begin position="402"/>
        <end position="507"/>
    </location>
</feature>
<dbReference type="GO" id="GO:0005975">
    <property type="term" value="P:carbohydrate metabolic process"/>
    <property type="evidence" value="ECO:0007669"/>
    <property type="project" value="InterPro"/>
</dbReference>
<organism evidence="3 4">
    <name type="scientific">Clostridium disporicum</name>
    <dbReference type="NCBI Taxonomy" id="84024"/>
    <lineage>
        <taxon>Bacteria</taxon>
        <taxon>Bacillati</taxon>
        <taxon>Bacillota</taxon>
        <taxon>Clostridia</taxon>
        <taxon>Eubacteriales</taxon>
        <taxon>Clostridiaceae</taxon>
        <taxon>Clostridium</taxon>
    </lineage>
</organism>